<keyword evidence="1" id="KW-1133">Transmembrane helix</keyword>
<feature type="transmembrane region" description="Helical" evidence="1">
    <location>
        <begin position="61"/>
        <end position="78"/>
    </location>
</feature>
<feature type="transmembrane region" description="Helical" evidence="1">
    <location>
        <begin position="85"/>
        <end position="106"/>
    </location>
</feature>
<feature type="transmembrane region" description="Helical" evidence="1">
    <location>
        <begin position="20"/>
        <end position="41"/>
    </location>
</feature>
<dbReference type="EMBL" id="JABXXO010000009">
    <property type="protein sequence ID" value="KAF7770754.1"/>
    <property type="molecule type" value="Genomic_DNA"/>
</dbReference>
<keyword evidence="1" id="KW-0472">Membrane</keyword>
<proteinExistence type="predicted"/>
<gene>
    <name evidence="2" type="ORF">Agabi119p4_6728</name>
</gene>
<protein>
    <submittedName>
        <fullName evidence="2">Uncharacterized protein</fullName>
    </submittedName>
</protein>
<evidence type="ECO:0000256" key="1">
    <source>
        <dbReference type="SAM" id="Phobius"/>
    </source>
</evidence>
<name>A0A8H7F012_AGABI</name>
<organism evidence="2 3">
    <name type="scientific">Agaricus bisporus var. burnettii</name>
    <dbReference type="NCBI Taxonomy" id="192524"/>
    <lineage>
        <taxon>Eukaryota</taxon>
        <taxon>Fungi</taxon>
        <taxon>Dikarya</taxon>
        <taxon>Basidiomycota</taxon>
        <taxon>Agaricomycotina</taxon>
        <taxon>Agaricomycetes</taxon>
        <taxon>Agaricomycetidae</taxon>
        <taxon>Agaricales</taxon>
        <taxon>Agaricineae</taxon>
        <taxon>Agaricaceae</taxon>
        <taxon>Agaricus</taxon>
    </lineage>
</organism>
<dbReference type="Proteomes" id="UP000629468">
    <property type="component" value="Unassembled WGS sequence"/>
</dbReference>
<evidence type="ECO:0000313" key="2">
    <source>
        <dbReference type="EMBL" id="KAF7770754.1"/>
    </source>
</evidence>
<comment type="caution">
    <text evidence="2">The sequence shown here is derived from an EMBL/GenBank/DDBJ whole genome shotgun (WGS) entry which is preliminary data.</text>
</comment>
<keyword evidence="1" id="KW-0812">Transmembrane</keyword>
<dbReference type="AlphaFoldDB" id="A0A8H7F012"/>
<accession>A0A8H7F012</accession>
<sequence>MGQPELAEHRRRFAISTRSVLYFLAFFWIFGFTVAELGLVGHQLHRYGNSYENYANNQYKHGLGILLFSVVASLLVTLSHPWLSVWIISICSFIMAVFFGTGAGIIQQDAPFTGHGCKRKPLEDYPVAWRPYVVECDNIIAIQGVAWSLWVLYIFLWVGTLIQKLRVSVRATPENFYGSKV</sequence>
<evidence type="ECO:0000313" key="3">
    <source>
        <dbReference type="Proteomes" id="UP000629468"/>
    </source>
</evidence>
<reference evidence="2 3" key="1">
    <citation type="journal article" name="Sci. Rep.">
        <title>Telomere-to-telomere assembled and centromere annotated genomes of the two main subspecies of the button mushroom Agaricus bisporus reveal especially polymorphic chromosome ends.</title>
        <authorList>
            <person name="Sonnenberg A.S.M."/>
            <person name="Sedaghat-Telgerd N."/>
            <person name="Lavrijssen B."/>
            <person name="Ohm R.A."/>
            <person name="Hendrickx P.M."/>
            <person name="Scholtmeijer K."/>
            <person name="Baars J.J.P."/>
            <person name="van Peer A."/>
        </authorList>
    </citation>
    <scope>NUCLEOTIDE SEQUENCE [LARGE SCALE GENOMIC DNA]</scope>
    <source>
        <strain evidence="2 3">H119_p4</strain>
    </source>
</reference>
<feature type="transmembrane region" description="Helical" evidence="1">
    <location>
        <begin position="139"/>
        <end position="162"/>
    </location>
</feature>